<name>A0ABZ1SPM7_9ACTN</name>
<evidence type="ECO:0000313" key="1">
    <source>
        <dbReference type="EMBL" id="WUP74153.1"/>
    </source>
</evidence>
<dbReference type="RefSeq" id="WP_328709111.1">
    <property type="nucleotide sequence ID" value="NZ_CP108085.1"/>
</dbReference>
<sequence>MNAFPVESQQRLLAEHGFAHWFGGQWVSIDDGKEVARRLHVEAETIVTCDLRTAVRSYSPASEARRIWISPLAAGWSHILGLGGSMPSAEMLSTGGRRVFEIHFFGETGEVEPPFYAFDGTGSVDFFSEEEYSAHWEDLEYDGTLSPAEELEQYLIIMGRIAGRFLDRAWVSSQGLLCTIP</sequence>
<reference evidence="1" key="1">
    <citation type="submission" date="2022-10" db="EMBL/GenBank/DDBJ databases">
        <title>The complete genomes of actinobacterial strains from the NBC collection.</title>
        <authorList>
            <person name="Joergensen T.S."/>
            <person name="Alvarez Arevalo M."/>
            <person name="Sterndorff E.B."/>
            <person name="Faurdal D."/>
            <person name="Vuksanovic O."/>
            <person name="Mourched A.-S."/>
            <person name="Charusanti P."/>
            <person name="Shaw S."/>
            <person name="Blin K."/>
            <person name="Weber T."/>
        </authorList>
    </citation>
    <scope>NUCLEOTIDE SEQUENCE</scope>
    <source>
        <strain evidence="1">NBC_00254</strain>
    </source>
</reference>
<gene>
    <name evidence="1" type="ORF">OG913_33015</name>
</gene>
<organism evidence="1 2">
    <name type="scientific">Microbispora hainanensis</name>
    <dbReference type="NCBI Taxonomy" id="568844"/>
    <lineage>
        <taxon>Bacteria</taxon>
        <taxon>Bacillati</taxon>
        <taxon>Actinomycetota</taxon>
        <taxon>Actinomycetes</taxon>
        <taxon>Streptosporangiales</taxon>
        <taxon>Streptosporangiaceae</taxon>
        <taxon>Microbispora</taxon>
    </lineage>
</organism>
<proteinExistence type="predicted"/>
<dbReference type="Proteomes" id="UP001432011">
    <property type="component" value="Chromosome"/>
</dbReference>
<keyword evidence="2" id="KW-1185">Reference proteome</keyword>
<accession>A0ABZ1SPM7</accession>
<protein>
    <submittedName>
        <fullName evidence="1">Uncharacterized protein</fullName>
    </submittedName>
</protein>
<dbReference type="EMBL" id="CP108085">
    <property type="protein sequence ID" value="WUP74153.1"/>
    <property type="molecule type" value="Genomic_DNA"/>
</dbReference>
<evidence type="ECO:0000313" key="2">
    <source>
        <dbReference type="Proteomes" id="UP001432011"/>
    </source>
</evidence>